<dbReference type="Gene3D" id="3.40.390.10">
    <property type="entry name" value="Collagenase (Catalytic Domain)"/>
    <property type="match status" value="1"/>
</dbReference>
<dbReference type="InterPro" id="IPR024079">
    <property type="entry name" value="MetalloPept_cat_dom_sf"/>
</dbReference>
<evidence type="ECO:0000313" key="9">
    <source>
        <dbReference type="EMBL" id="KAF8415003.1"/>
    </source>
</evidence>
<gene>
    <name evidence="9" type="ORF">L210DRAFT_3588774</name>
</gene>
<reference evidence="9" key="2">
    <citation type="journal article" date="2020" name="Nat. Commun.">
        <title>Large-scale genome sequencing of mycorrhizal fungi provides insights into the early evolution of symbiotic traits.</title>
        <authorList>
            <person name="Miyauchi S."/>
            <person name="Kiss E."/>
            <person name="Kuo A."/>
            <person name="Drula E."/>
            <person name="Kohler A."/>
            <person name="Sanchez-Garcia M."/>
            <person name="Morin E."/>
            <person name="Andreopoulos B."/>
            <person name="Barry K.W."/>
            <person name="Bonito G."/>
            <person name="Buee M."/>
            <person name="Carver A."/>
            <person name="Chen C."/>
            <person name="Cichocki N."/>
            <person name="Clum A."/>
            <person name="Culley D."/>
            <person name="Crous P.W."/>
            <person name="Fauchery L."/>
            <person name="Girlanda M."/>
            <person name="Hayes R.D."/>
            <person name="Keri Z."/>
            <person name="LaButti K."/>
            <person name="Lipzen A."/>
            <person name="Lombard V."/>
            <person name="Magnuson J."/>
            <person name="Maillard F."/>
            <person name="Murat C."/>
            <person name="Nolan M."/>
            <person name="Ohm R.A."/>
            <person name="Pangilinan J."/>
            <person name="Pereira M.F."/>
            <person name="Perotto S."/>
            <person name="Peter M."/>
            <person name="Pfister S."/>
            <person name="Riley R."/>
            <person name="Sitrit Y."/>
            <person name="Stielow J.B."/>
            <person name="Szollosi G."/>
            <person name="Zifcakova L."/>
            <person name="Stursova M."/>
            <person name="Spatafora J.W."/>
            <person name="Tedersoo L."/>
            <person name="Vaario L.M."/>
            <person name="Yamada A."/>
            <person name="Yan M."/>
            <person name="Wang P."/>
            <person name="Xu J."/>
            <person name="Bruns T."/>
            <person name="Baldrian P."/>
            <person name="Vilgalys R."/>
            <person name="Dunand C."/>
            <person name="Henrissat B."/>
            <person name="Grigoriev I.V."/>
            <person name="Hibbett D."/>
            <person name="Nagy L.G."/>
            <person name="Martin F.M."/>
        </authorList>
    </citation>
    <scope>NUCLEOTIDE SEQUENCE</scope>
    <source>
        <strain evidence="9">BED1</strain>
    </source>
</reference>
<keyword evidence="5 6" id="KW-0482">Metalloprotease</keyword>
<dbReference type="AlphaFoldDB" id="A0AAD4BAS1"/>
<evidence type="ECO:0000256" key="3">
    <source>
        <dbReference type="ARBA" id="ARBA00022801"/>
    </source>
</evidence>
<evidence type="ECO:0000256" key="6">
    <source>
        <dbReference type="RuleBase" id="RU003435"/>
    </source>
</evidence>
<comment type="caution">
    <text evidence="9">The sequence shown here is derived from an EMBL/GenBank/DDBJ whole genome shotgun (WGS) entry which is preliminary data.</text>
</comment>
<comment type="cofactor">
    <cofactor evidence="6">
        <name>Zn(2+)</name>
        <dbReference type="ChEBI" id="CHEBI:29105"/>
    </cofactor>
    <text evidence="6">Binds 1 zinc ion.</text>
</comment>
<feature type="compositionally biased region" description="Basic and acidic residues" evidence="7">
    <location>
        <begin position="80"/>
        <end position="89"/>
    </location>
</feature>
<dbReference type="GO" id="GO:0046872">
    <property type="term" value="F:metal ion binding"/>
    <property type="evidence" value="ECO:0007669"/>
    <property type="project" value="UniProtKB-UniRule"/>
</dbReference>
<evidence type="ECO:0000256" key="7">
    <source>
        <dbReference type="SAM" id="MobiDB-lite"/>
    </source>
</evidence>
<reference evidence="9" key="1">
    <citation type="submission" date="2019-10" db="EMBL/GenBank/DDBJ databases">
        <authorList>
            <consortium name="DOE Joint Genome Institute"/>
            <person name="Kuo A."/>
            <person name="Miyauchi S."/>
            <person name="Kiss E."/>
            <person name="Drula E."/>
            <person name="Kohler A."/>
            <person name="Sanchez-Garcia M."/>
            <person name="Andreopoulos B."/>
            <person name="Barry K.W."/>
            <person name="Bonito G."/>
            <person name="Buee M."/>
            <person name="Carver A."/>
            <person name="Chen C."/>
            <person name="Cichocki N."/>
            <person name="Clum A."/>
            <person name="Culley D."/>
            <person name="Crous P.W."/>
            <person name="Fauchery L."/>
            <person name="Girlanda M."/>
            <person name="Hayes R."/>
            <person name="Keri Z."/>
            <person name="LaButti K."/>
            <person name="Lipzen A."/>
            <person name="Lombard V."/>
            <person name="Magnuson J."/>
            <person name="Maillard F."/>
            <person name="Morin E."/>
            <person name="Murat C."/>
            <person name="Nolan M."/>
            <person name="Ohm R."/>
            <person name="Pangilinan J."/>
            <person name="Pereira M."/>
            <person name="Perotto S."/>
            <person name="Peter M."/>
            <person name="Riley R."/>
            <person name="Sitrit Y."/>
            <person name="Stielow B."/>
            <person name="Szollosi G."/>
            <person name="Zifcakova L."/>
            <person name="Stursova M."/>
            <person name="Spatafora J.W."/>
            <person name="Tedersoo L."/>
            <person name="Vaario L.-M."/>
            <person name="Yamada A."/>
            <person name="Yan M."/>
            <person name="Wang P."/>
            <person name="Xu J."/>
            <person name="Bruns T."/>
            <person name="Baldrian P."/>
            <person name="Vilgalys R."/>
            <person name="Henrissat B."/>
            <person name="Grigoriev I.V."/>
            <person name="Hibbett D."/>
            <person name="Nagy L.G."/>
            <person name="Martin F.M."/>
        </authorList>
    </citation>
    <scope>NUCLEOTIDE SEQUENCE</scope>
    <source>
        <strain evidence="9">BED1</strain>
    </source>
</reference>
<evidence type="ECO:0000256" key="5">
    <source>
        <dbReference type="ARBA" id="ARBA00023049"/>
    </source>
</evidence>
<evidence type="ECO:0000313" key="10">
    <source>
        <dbReference type="Proteomes" id="UP001194468"/>
    </source>
</evidence>
<keyword evidence="3 6" id="KW-0378">Hydrolase</keyword>
<keyword evidence="10" id="KW-1185">Reference proteome</keyword>
<name>A0AAD4BAS1_BOLED</name>
<comment type="similarity">
    <text evidence="6">Belongs to the peptidase M3 family.</text>
</comment>
<organism evidence="9 10">
    <name type="scientific">Boletus edulis BED1</name>
    <dbReference type="NCBI Taxonomy" id="1328754"/>
    <lineage>
        <taxon>Eukaryota</taxon>
        <taxon>Fungi</taxon>
        <taxon>Dikarya</taxon>
        <taxon>Basidiomycota</taxon>
        <taxon>Agaricomycotina</taxon>
        <taxon>Agaricomycetes</taxon>
        <taxon>Agaricomycetidae</taxon>
        <taxon>Boletales</taxon>
        <taxon>Boletineae</taxon>
        <taxon>Boletaceae</taxon>
        <taxon>Boletoideae</taxon>
        <taxon>Boletus</taxon>
    </lineage>
</organism>
<feature type="domain" description="Peptidase M3A/M3B catalytic" evidence="8">
    <location>
        <begin position="3"/>
        <end position="72"/>
    </location>
</feature>
<feature type="region of interest" description="Disordered" evidence="7">
    <location>
        <begin position="67"/>
        <end position="89"/>
    </location>
</feature>
<proteinExistence type="inferred from homology"/>
<dbReference type="GO" id="GO:0006508">
    <property type="term" value="P:proteolysis"/>
    <property type="evidence" value="ECO:0007669"/>
    <property type="project" value="UniProtKB-KW"/>
</dbReference>
<dbReference type="InterPro" id="IPR001567">
    <property type="entry name" value="Pept_M3A_M3B_dom"/>
</dbReference>
<keyword evidence="4 6" id="KW-0862">Zinc</keyword>
<evidence type="ECO:0000256" key="4">
    <source>
        <dbReference type="ARBA" id="ARBA00022833"/>
    </source>
</evidence>
<evidence type="ECO:0000259" key="8">
    <source>
        <dbReference type="Pfam" id="PF01432"/>
    </source>
</evidence>
<dbReference type="GO" id="GO:0004222">
    <property type="term" value="F:metalloendopeptidase activity"/>
    <property type="evidence" value="ECO:0007669"/>
    <property type="project" value="InterPro"/>
</dbReference>
<keyword evidence="1 6" id="KW-0645">Protease</keyword>
<evidence type="ECO:0000256" key="2">
    <source>
        <dbReference type="ARBA" id="ARBA00022723"/>
    </source>
</evidence>
<dbReference type="Pfam" id="PF01432">
    <property type="entry name" value="Peptidase_M3"/>
    <property type="match status" value="1"/>
</dbReference>
<protein>
    <recommendedName>
        <fullName evidence="8">Peptidase M3A/M3B catalytic domain-containing protein</fullName>
    </recommendedName>
</protein>
<dbReference type="Proteomes" id="UP001194468">
    <property type="component" value="Unassembled WGS sequence"/>
</dbReference>
<dbReference type="EMBL" id="WHUW01000388">
    <property type="protein sequence ID" value="KAF8415003.1"/>
    <property type="molecule type" value="Genomic_DNA"/>
</dbReference>
<keyword evidence="2 6" id="KW-0479">Metal-binding</keyword>
<evidence type="ECO:0000256" key="1">
    <source>
        <dbReference type="ARBA" id="ARBA00022670"/>
    </source>
</evidence>
<sequence length="89" mass="10068">MAPRVQRFAVWEMDAKDESGFIGYCYLDLFPREGKYSHATVWGLLPGYELPERKRYHPLTASMVANLPGETNTGATNADAPRRCHDILP</sequence>
<dbReference type="SUPFAM" id="SSF55486">
    <property type="entry name" value="Metalloproteases ('zincins'), catalytic domain"/>
    <property type="match status" value="1"/>
</dbReference>
<accession>A0AAD4BAS1</accession>